<evidence type="ECO:0000256" key="1">
    <source>
        <dbReference type="SAM" id="MobiDB-lite"/>
    </source>
</evidence>
<accession>A0AAD7I1N3</accession>
<dbReference type="AlphaFoldDB" id="A0AAD7I1N3"/>
<protein>
    <submittedName>
        <fullName evidence="2">Uncharacterized protein</fullName>
    </submittedName>
</protein>
<organism evidence="2 3">
    <name type="scientific">Mycena maculata</name>
    <dbReference type="NCBI Taxonomy" id="230809"/>
    <lineage>
        <taxon>Eukaryota</taxon>
        <taxon>Fungi</taxon>
        <taxon>Dikarya</taxon>
        <taxon>Basidiomycota</taxon>
        <taxon>Agaricomycotina</taxon>
        <taxon>Agaricomycetes</taxon>
        <taxon>Agaricomycetidae</taxon>
        <taxon>Agaricales</taxon>
        <taxon>Marasmiineae</taxon>
        <taxon>Mycenaceae</taxon>
        <taxon>Mycena</taxon>
    </lineage>
</organism>
<feature type="region of interest" description="Disordered" evidence="1">
    <location>
        <begin position="1"/>
        <end position="28"/>
    </location>
</feature>
<sequence>MKQGDSCVDVPKETGGYKPSRPSLGTRLGKEKFSVISDRQSAHSGNKTVDLTDCLKGLSKDKARWQTLIPGTTNSHKGTQKVEKKTKPKASTIRRRIYLMAPRGRSGLLNNIRTNLIPVTHQSTLAQSLRDRSMRINLTDNDYAVQAPVGLGCGPSMTGSADVPMYNENDDGDIHTLYKYWKGTQWKGVKKT</sequence>
<dbReference type="Proteomes" id="UP001215280">
    <property type="component" value="Unassembled WGS sequence"/>
</dbReference>
<feature type="region of interest" description="Disordered" evidence="1">
    <location>
        <begin position="70"/>
        <end position="90"/>
    </location>
</feature>
<evidence type="ECO:0000313" key="2">
    <source>
        <dbReference type="EMBL" id="KAJ7733064.1"/>
    </source>
</evidence>
<evidence type="ECO:0000313" key="3">
    <source>
        <dbReference type="Proteomes" id="UP001215280"/>
    </source>
</evidence>
<comment type="caution">
    <text evidence="2">The sequence shown here is derived from an EMBL/GenBank/DDBJ whole genome shotgun (WGS) entry which is preliminary data.</text>
</comment>
<reference evidence="2" key="1">
    <citation type="submission" date="2023-03" db="EMBL/GenBank/DDBJ databases">
        <title>Massive genome expansion in bonnet fungi (Mycena s.s.) driven by repeated elements and novel gene families across ecological guilds.</title>
        <authorList>
            <consortium name="Lawrence Berkeley National Laboratory"/>
            <person name="Harder C.B."/>
            <person name="Miyauchi S."/>
            <person name="Viragh M."/>
            <person name="Kuo A."/>
            <person name="Thoen E."/>
            <person name="Andreopoulos B."/>
            <person name="Lu D."/>
            <person name="Skrede I."/>
            <person name="Drula E."/>
            <person name="Henrissat B."/>
            <person name="Morin E."/>
            <person name="Kohler A."/>
            <person name="Barry K."/>
            <person name="LaButti K."/>
            <person name="Morin E."/>
            <person name="Salamov A."/>
            <person name="Lipzen A."/>
            <person name="Mereny Z."/>
            <person name="Hegedus B."/>
            <person name="Baldrian P."/>
            <person name="Stursova M."/>
            <person name="Weitz H."/>
            <person name="Taylor A."/>
            <person name="Grigoriev I.V."/>
            <person name="Nagy L.G."/>
            <person name="Martin F."/>
            <person name="Kauserud H."/>
        </authorList>
    </citation>
    <scope>NUCLEOTIDE SEQUENCE</scope>
    <source>
        <strain evidence="2">CBHHK188m</strain>
    </source>
</reference>
<proteinExistence type="predicted"/>
<keyword evidence="3" id="KW-1185">Reference proteome</keyword>
<name>A0AAD7I1N3_9AGAR</name>
<dbReference type="EMBL" id="JARJLG010000170">
    <property type="protein sequence ID" value="KAJ7733064.1"/>
    <property type="molecule type" value="Genomic_DNA"/>
</dbReference>
<gene>
    <name evidence="2" type="ORF">DFH07DRAFT_780723</name>
</gene>